<dbReference type="NCBIfam" id="NF007992">
    <property type="entry name" value="PRK10719.1-3"/>
    <property type="match status" value="1"/>
</dbReference>
<proteinExistence type="predicted"/>
<accession>A0A920BVI5</accession>
<dbReference type="RefSeq" id="WP_095312907.1">
    <property type="nucleotide sequence ID" value="NZ_BORC01000009.1"/>
</dbReference>
<dbReference type="PIRSF" id="PIRSF012293">
    <property type="entry name" value="EutA"/>
    <property type="match status" value="1"/>
</dbReference>
<gene>
    <name evidence="1" type="primary">eutA</name>
    <name evidence="1" type="ORF">J27TS8_39560</name>
</gene>
<dbReference type="AlphaFoldDB" id="A0A920BVI5"/>
<dbReference type="PANTHER" id="PTHR32432:SF13">
    <property type="entry name" value="ETHANOLAMINE AMMONIA-LYASE REACTIVASE EUTA"/>
    <property type="match status" value="1"/>
</dbReference>
<name>A0A920BVI5_9BACI</name>
<dbReference type="Proteomes" id="UP000682111">
    <property type="component" value="Unassembled WGS sequence"/>
</dbReference>
<keyword evidence="2" id="KW-1185">Reference proteome</keyword>
<dbReference type="PANTHER" id="PTHR32432">
    <property type="entry name" value="CELL DIVISION PROTEIN FTSA-RELATED"/>
    <property type="match status" value="1"/>
</dbReference>
<dbReference type="Pfam" id="PF06277">
    <property type="entry name" value="EutA"/>
    <property type="match status" value="1"/>
</dbReference>
<evidence type="ECO:0000313" key="1">
    <source>
        <dbReference type="EMBL" id="GIN63963.1"/>
    </source>
</evidence>
<comment type="caution">
    <text evidence="1">The sequence shown here is derived from an EMBL/GenBank/DDBJ whole genome shotgun (WGS) entry which is preliminary data.</text>
</comment>
<dbReference type="InterPro" id="IPR050696">
    <property type="entry name" value="FtsA/MreB"/>
</dbReference>
<dbReference type="SUPFAM" id="SSF53067">
    <property type="entry name" value="Actin-like ATPase domain"/>
    <property type="match status" value="1"/>
</dbReference>
<dbReference type="InterPro" id="IPR043129">
    <property type="entry name" value="ATPase_NBD"/>
</dbReference>
<reference evidence="1" key="1">
    <citation type="submission" date="2021-03" db="EMBL/GenBank/DDBJ databases">
        <title>Antimicrobial resistance genes in bacteria isolated from Japanese honey, and their potential for conferring macrolide and lincosamide resistance in the American foulbrood pathogen Paenibacillus larvae.</title>
        <authorList>
            <person name="Okamoto M."/>
            <person name="Kumagai M."/>
            <person name="Kanamori H."/>
            <person name="Takamatsu D."/>
        </authorList>
    </citation>
    <scope>NUCLEOTIDE SEQUENCE</scope>
    <source>
        <strain evidence="1">J27TS8</strain>
    </source>
</reference>
<dbReference type="EMBL" id="BORC01000009">
    <property type="protein sequence ID" value="GIN63963.1"/>
    <property type="molecule type" value="Genomic_DNA"/>
</dbReference>
<dbReference type="InterPro" id="IPR009377">
    <property type="entry name" value="EutA"/>
</dbReference>
<dbReference type="Gene3D" id="3.30.420.40">
    <property type="match status" value="1"/>
</dbReference>
<protein>
    <submittedName>
        <fullName evidence="1">Ethanolamine utilization protein EutA</fullName>
    </submittedName>
</protein>
<sequence length="476" mass="52020">MSENMLSVGIDIGTSTTQLVLSMLTIENMASNFTVPRIVIVDKRVIYKSAIIFTPILEDNRIDMEKIESFVEQQYVAAGIQKEEIQTGAVIITGETARRENANEVLRALSGFAGDFVVATAGPDLESIIAAKGAGVHNYSQEHSTSVINIDIGGGTSNLAFIHNGEVVDTGCLDLGGRLVKVDRQTKEITYISPKIQELIEMKKLSIRLGDTATEDKLAPLIKEMVQLVKVSVGMEVHSPFYERCLTHKGLKRNQNANCISFTGGVADSIYNDYEGDPFLYGDIGILFGTAIRQSSILENFTLVRPDETIRATVVGAGSHTTEISGSTITYTGDFFPIKNIPVLKLASDEERLAPEEFGERMKEKLEWFKVDGRLEHVAIALRGKHSPTFKEIEKLGTGLALGLAELMSKESPIIIITEEDIGKVLGQTLFSQTGNEEKVICLDGIKVENGDYIDIGKPIADGKVLPVVIKTLVFH</sequence>
<organism evidence="1 2">
    <name type="scientific">Robertmurraya siralis</name>
    <dbReference type="NCBI Taxonomy" id="77777"/>
    <lineage>
        <taxon>Bacteria</taxon>
        <taxon>Bacillati</taxon>
        <taxon>Bacillota</taxon>
        <taxon>Bacilli</taxon>
        <taxon>Bacillales</taxon>
        <taxon>Bacillaceae</taxon>
        <taxon>Robertmurraya</taxon>
    </lineage>
</organism>
<evidence type="ECO:0000313" key="2">
    <source>
        <dbReference type="Proteomes" id="UP000682111"/>
    </source>
</evidence>